<dbReference type="RefSeq" id="WP_012376161.1">
    <property type="nucleotide sequence ID" value="NC_010571.1"/>
</dbReference>
<dbReference type="Gene3D" id="2.40.160.10">
    <property type="entry name" value="Porin"/>
    <property type="match status" value="1"/>
</dbReference>
<sequence>MHSSANSPAFRVRPAARAALLATAVITLGLAAPALAGATPDELETRLRALESKVATLTEENATLKQRLGASAPAKSGPAAVVPMGKEAKLAIGGFLHLQGEWGDAPDARFPVGDRFLVRRARLGVKGSFVEGFDFALTSDFGSNSLGTVSGYRAQITDAYVAWSRFPAATVTVGQFKTPFGYEQLMSGTKHIVIERALVNDQLTLRRQIGAMLSGSVGGPRLTYAAGLFNGNGSNNSANDNDQFTYVGRVAGTWIQTDAGRVSTGINAFTGRDSGSFSGHRRGLGVDLQASYRRLELQAEYLNTCFDRAIGRDYTAEGWSLLGSCVIIPKLLQGVLRYEVYDVDRDLAGDTTELWTVGFNYLIKGDDLKLSFNYLLGDLPGPRAEEGRLISRLQVVF</sequence>
<dbReference type="SUPFAM" id="SSF56935">
    <property type="entry name" value="Porins"/>
    <property type="match status" value="1"/>
</dbReference>
<dbReference type="eggNOG" id="COG3746">
    <property type="taxonomic scope" value="Bacteria"/>
</dbReference>
<dbReference type="AlphaFoldDB" id="B1ZU66"/>
<dbReference type="STRING" id="452637.Oter_3355"/>
<name>B1ZU66_OPITP</name>
<keyword evidence="1" id="KW-0175">Coiled coil</keyword>
<dbReference type="OrthoDB" id="9807854at2"/>
<proteinExistence type="predicted"/>
<feature type="chain" id="PRO_5002772104" evidence="2">
    <location>
        <begin position="37"/>
        <end position="397"/>
    </location>
</feature>
<organism evidence="3 4">
    <name type="scientific">Opitutus terrae (strain DSM 11246 / JCM 15787 / PB90-1)</name>
    <dbReference type="NCBI Taxonomy" id="452637"/>
    <lineage>
        <taxon>Bacteria</taxon>
        <taxon>Pseudomonadati</taxon>
        <taxon>Verrucomicrobiota</taxon>
        <taxon>Opitutia</taxon>
        <taxon>Opitutales</taxon>
        <taxon>Opitutaceae</taxon>
        <taxon>Opitutus</taxon>
    </lineage>
</organism>
<dbReference type="KEGG" id="ote:Oter_3355"/>
<feature type="coiled-coil region" evidence="1">
    <location>
        <begin position="40"/>
        <end position="67"/>
    </location>
</feature>
<reference evidence="3 4" key="1">
    <citation type="journal article" date="2011" name="J. Bacteriol.">
        <title>Genome sequence of the verrucomicrobium Opitutus terrae PB90-1, an abundant inhabitant of rice paddy soil ecosystems.</title>
        <authorList>
            <person name="van Passel M.W."/>
            <person name="Kant R."/>
            <person name="Palva A."/>
            <person name="Copeland A."/>
            <person name="Lucas S."/>
            <person name="Lapidus A."/>
            <person name="Glavina del Rio T."/>
            <person name="Pitluck S."/>
            <person name="Goltsman E."/>
            <person name="Clum A."/>
            <person name="Sun H."/>
            <person name="Schmutz J."/>
            <person name="Larimer F.W."/>
            <person name="Land M.L."/>
            <person name="Hauser L."/>
            <person name="Kyrpides N."/>
            <person name="Mikhailova N."/>
            <person name="Richardson P.P."/>
            <person name="Janssen P.H."/>
            <person name="de Vos W.M."/>
            <person name="Smidt H."/>
        </authorList>
    </citation>
    <scope>NUCLEOTIDE SEQUENCE [LARGE SCALE GENOMIC DNA]</scope>
    <source>
        <strain evidence="4">DSM 11246 / JCM 15787 / PB90-1</strain>
    </source>
</reference>
<protein>
    <submittedName>
        <fullName evidence="3">Phosphate-selective porin O and P</fullName>
    </submittedName>
</protein>
<evidence type="ECO:0000256" key="2">
    <source>
        <dbReference type="SAM" id="SignalP"/>
    </source>
</evidence>
<gene>
    <name evidence="3" type="ordered locus">Oter_3355</name>
</gene>
<evidence type="ECO:0000313" key="3">
    <source>
        <dbReference type="EMBL" id="ACB76632.1"/>
    </source>
</evidence>
<evidence type="ECO:0000256" key="1">
    <source>
        <dbReference type="SAM" id="Coils"/>
    </source>
</evidence>
<dbReference type="HOGENOM" id="CLU_732888_0_0_0"/>
<dbReference type="EMBL" id="CP001032">
    <property type="protein sequence ID" value="ACB76632.1"/>
    <property type="molecule type" value="Genomic_DNA"/>
</dbReference>
<accession>B1ZU66</accession>
<feature type="signal peptide" evidence="2">
    <location>
        <begin position="1"/>
        <end position="36"/>
    </location>
</feature>
<dbReference type="InterPro" id="IPR010870">
    <property type="entry name" value="Porin_O/P"/>
</dbReference>
<evidence type="ECO:0000313" key="4">
    <source>
        <dbReference type="Proteomes" id="UP000007013"/>
    </source>
</evidence>
<dbReference type="Pfam" id="PF07396">
    <property type="entry name" value="Porin_O_P"/>
    <property type="match status" value="2"/>
</dbReference>
<dbReference type="Proteomes" id="UP000007013">
    <property type="component" value="Chromosome"/>
</dbReference>
<dbReference type="InterPro" id="IPR023614">
    <property type="entry name" value="Porin_dom_sf"/>
</dbReference>
<keyword evidence="4" id="KW-1185">Reference proteome</keyword>
<keyword evidence="2" id="KW-0732">Signal</keyword>